<sequence>MHTKRFLIATLTLTASAIPIIHVPAPVSTIKDRRGLLDGLLGPHSLVGGLLGGLTGGGTGDAVSGVTGSLPIGGDLLSGLNLDGLLGGLLDLDGGLLGNLLGGLGIDASTGIIGGLLGGLLGGGKGKSTFIDPTKQKVPSGEVHPAKPQDGFTFTNILVASPKTSILDIVIQLLLGGKKSMFLTRTPVGSGLKTTSGQTFTVGPDSVSAVCFSNDISTADPESWMKVPCVMNVLGVKEGKLIGALAPQTIKFQKRSVSRNNRTVEEEMETMANEAPMTLEVDEIRLAFTPVMSKRSDTKKSPIVSVLLMFNIQLGA</sequence>
<gene>
    <name evidence="2" type="ORF">TWF694_002838</name>
</gene>
<evidence type="ECO:0000313" key="3">
    <source>
        <dbReference type="Proteomes" id="UP001365542"/>
    </source>
</evidence>
<organism evidence="2 3">
    <name type="scientific">Orbilia ellipsospora</name>
    <dbReference type="NCBI Taxonomy" id="2528407"/>
    <lineage>
        <taxon>Eukaryota</taxon>
        <taxon>Fungi</taxon>
        <taxon>Dikarya</taxon>
        <taxon>Ascomycota</taxon>
        <taxon>Pezizomycotina</taxon>
        <taxon>Orbiliomycetes</taxon>
        <taxon>Orbiliales</taxon>
        <taxon>Orbiliaceae</taxon>
        <taxon>Orbilia</taxon>
    </lineage>
</organism>
<dbReference type="AlphaFoldDB" id="A0AAV9X138"/>
<dbReference type="EMBL" id="JAVHJO010000012">
    <property type="protein sequence ID" value="KAK6531661.1"/>
    <property type="molecule type" value="Genomic_DNA"/>
</dbReference>
<protein>
    <submittedName>
        <fullName evidence="2">Uncharacterized protein</fullName>
    </submittedName>
</protein>
<name>A0AAV9X138_9PEZI</name>
<comment type="caution">
    <text evidence="2">The sequence shown here is derived from an EMBL/GenBank/DDBJ whole genome shotgun (WGS) entry which is preliminary data.</text>
</comment>
<evidence type="ECO:0000256" key="1">
    <source>
        <dbReference type="SAM" id="SignalP"/>
    </source>
</evidence>
<keyword evidence="1" id="KW-0732">Signal</keyword>
<reference evidence="2 3" key="1">
    <citation type="submission" date="2019-10" db="EMBL/GenBank/DDBJ databases">
        <authorList>
            <person name="Palmer J.M."/>
        </authorList>
    </citation>
    <scope>NUCLEOTIDE SEQUENCE [LARGE SCALE GENOMIC DNA]</scope>
    <source>
        <strain evidence="2 3">TWF694</strain>
    </source>
</reference>
<evidence type="ECO:0000313" key="2">
    <source>
        <dbReference type="EMBL" id="KAK6531661.1"/>
    </source>
</evidence>
<proteinExistence type="predicted"/>
<keyword evidence="3" id="KW-1185">Reference proteome</keyword>
<feature type="signal peptide" evidence="1">
    <location>
        <begin position="1"/>
        <end position="17"/>
    </location>
</feature>
<accession>A0AAV9X138</accession>
<dbReference type="Proteomes" id="UP001365542">
    <property type="component" value="Unassembled WGS sequence"/>
</dbReference>
<feature type="chain" id="PRO_5043922928" evidence="1">
    <location>
        <begin position="18"/>
        <end position="316"/>
    </location>
</feature>